<name>A0A060TCF0_BLAAD</name>
<dbReference type="GO" id="GO:0030007">
    <property type="term" value="P:intracellular potassium ion homeostasis"/>
    <property type="evidence" value="ECO:0007669"/>
    <property type="project" value="TreeGrafter"/>
</dbReference>
<dbReference type="GO" id="GO:0006883">
    <property type="term" value="P:intracellular sodium ion homeostasis"/>
    <property type="evidence" value="ECO:0007669"/>
    <property type="project" value="TreeGrafter"/>
</dbReference>
<sequence length="1102" mass="122178">MEKDLEAQVATVRVEEPRGRGRSASGSRSRSHSWSRSRSHSRSISVAREEVEPKIVLPTLFRTVSFGIDDAVAARDSKAITDASLSSTAAQELAELEWHTMTEDQVLSELGTNQNQGLTEDQVGDRLKQYGLNIHTPPPSRILHKMFVYCFGGFGSLLLTGGILCIISWKPLGNPPAPANLALGVVLFLVFLIQAGFNAWQDWSTSRVMASITDMVPEEALVIRRGHTIYVPSDKLIPGDIAIIKSGSKVPADMRIVQASADLKFDRSVLTGESKPVEGMSTPCKLGSNYLEASNIALQGSFCISGSGVCVIVATGDKTVFGSIAKLSSAPKKGFTPMQWEVMLFVAKVVVIIIFLIVIVVIVWASFLHKKHPDWISVGSLVVDCVSVAVAFIPEGLPIALTSCLTITANVMRKNNILCKSLAVVETLGSVSVICSDKTGTLTKNKMFVTDFSIGAAGYRLRDMTKLGAPGPKQLDDIQSICALCNAADFVQKTTEDEEKPIEERLLRGDATDQALFRFAAQTSRFCDKYSSQVSMIYELAFNSRNKYMVRVLEPVITSEFSEEEFKPLGTYSPMDEYIIMVKGAPDVLIKRCSYYVDPETGVVRELSSKLVHEISQLQNRWSSEGKRVILLARKPVLKEQLDKVKQRKSNEFAAKVEREISTGLIVVGLVGLIDPPKDDIVDVVSTLRGAGIRTMMVTGDFSLTAVAIARQCGIVTYDTVDSVDPALDRKYPLVNCKKLKRPSDEYIDRAIAVSGNELITLNDNQWEQLAHYREIVFARTTPEQKLRIVKEFQKRKHIVGMTGDGINDAPSLKQADVGIAMGNGSDVAIEAADLVLLDSFSAMVQALKYGRLVFDNLKKTIVYLLPAGTYSELFPVLLNVFIGVPQILSSFLMIIICLFTDAAGAIVLAYESAERDLLLRKPRSLSGERLVNTKLLCHGYFLLGTIECLCSMAMGFWYFQRNGVPFSQLALSYNTEVDNVSQERYTDISNRASSIYFVNLVVMQFFNLMATRTRYLSIFQHPPLFNKRTQNYRLFVAIVFAIGVIFFFNYIPWFQQVLGTSTIPVEHFFLPCAFGFSLLLIDEARKFLGRKYPKVISRICW</sequence>
<reference evidence="12" key="2">
    <citation type="submission" date="2014-06" db="EMBL/GenBank/DDBJ databases">
        <title>The complete genome of Blastobotrys (Arxula) adeninivorans LS3 - a yeast of biotechnological interest.</title>
        <authorList>
            <person name="Kunze G."/>
            <person name="Gaillardin C."/>
            <person name="Czernicka M."/>
            <person name="Durrens P."/>
            <person name="Martin T."/>
            <person name="Boer E."/>
            <person name="Gabaldon T."/>
            <person name="Cruz J."/>
            <person name="Talla E."/>
            <person name="Marck C."/>
            <person name="Goffeau A."/>
            <person name="Barbe V."/>
            <person name="Baret P."/>
            <person name="Baronian K."/>
            <person name="Beier S."/>
            <person name="Bleykasten C."/>
            <person name="Bode R."/>
            <person name="Casaregola S."/>
            <person name="Despons L."/>
            <person name="Fairhead C."/>
            <person name="Giersberg M."/>
            <person name="Gierski P."/>
            <person name="Hahnel U."/>
            <person name="Hartmann A."/>
            <person name="Jankowska D."/>
            <person name="Jubin C."/>
            <person name="Jung P."/>
            <person name="Lafontaine I."/>
            <person name="Leh-Louis V."/>
            <person name="Lemaire M."/>
            <person name="Marcet-Houben M."/>
            <person name="Mascher M."/>
            <person name="Morel G."/>
            <person name="Richard G.-F."/>
            <person name="Riechen J."/>
            <person name="Sacerdot C."/>
            <person name="Sarkar A."/>
            <person name="Savel G."/>
            <person name="Schacherer J."/>
            <person name="Sherman D."/>
            <person name="Straub M.-L."/>
            <person name="Stein N."/>
            <person name="Thierry A."/>
            <person name="Trautwein-Schult A."/>
            <person name="Westhof E."/>
            <person name="Worch S."/>
            <person name="Dujon B."/>
            <person name="Souciet J.-L."/>
            <person name="Wincker P."/>
            <person name="Scholz U."/>
            <person name="Neuveglise N."/>
        </authorList>
    </citation>
    <scope>NUCLEOTIDE SEQUENCE</scope>
    <source>
        <strain evidence="12">LS3</strain>
    </source>
</reference>
<feature type="domain" description="Cation-transporting P-type ATPase N-terminal" evidence="11">
    <location>
        <begin position="97"/>
        <end position="170"/>
    </location>
</feature>
<dbReference type="PANTHER" id="PTHR43294">
    <property type="entry name" value="SODIUM/POTASSIUM-TRANSPORTING ATPASE SUBUNIT ALPHA"/>
    <property type="match status" value="1"/>
</dbReference>
<dbReference type="PRINTS" id="PR00121">
    <property type="entry name" value="NAKATPASE"/>
</dbReference>
<dbReference type="PROSITE" id="PS00154">
    <property type="entry name" value="ATPASE_E1_E2"/>
    <property type="match status" value="1"/>
</dbReference>
<dbReference type="GO" id="GO:1990573">
    <property type="term" value="P:potassium ion import across plasma membrane"/>
    <property type="evidence" value="ECO:0007669"/>
    <property type="project" value="TreeGrafter"/>
</dbReference>
<evidence type="ECO:0000313" key="12">
    <source>
        <dbReference type="EMBL" id="CDP38484.1"/>
    </source>
</evidence>
<dbReference type="SUPFAM" id="SSF81665">
    <property type="entry name" value="Calcium ATPase, transmembrane domain M"/>
    <property type="match status" value="1"/>
</dbReference>
<dbReference type="GO" id="GO:0005886">
    <property type="term" value="C:plasma membrane"/>
    <property type="evidence" value="ECO:0007669"/>
    <property type="project" value="UniProtKB-SubCell"/>
</dbReference>
<evidence type="ECO:0000256" key="6">
    <source>
        <dbReference type="ARBA" id="ARBA00022967"/>
    </source>
</evidence>
<dbReference type="GO" id="GO:0005524">
    <property type="term" value="F:ATP binding"/>
    <property type="evidence" value="ECO:0007669"/>
    <property type="project" value="UniProtKB-KW"/>
</dbReference>
<dbReference type="PRINTS" id="PR00119">
    <property type="entry name" value="CATATPASE"/>
</dbReference>
<dbReference type="SUPFAM" id="SSF81653">
    <property type="entry name" value="Calcium ATPase, transduction domain A"/>
    <property type="match status" value="1"/>
</dbReference>
<evidence type="ECO:0000256" key="3">
    <source>
        <dbReference type="ARBA" id="ARBA00022692"/>
    </source>
</evidence>
<dbReference type="GO" id="GO:0005391">
    <property type="term" value="F:P-type sodium:potassium-exchanging transporter activity"/>
    <property type="evidence" value="ECO:0007669"/>
    <property type="project" value="TreeGrafter"/>
</dbReference>
<reference evidence="12" key="1">
    <citation type="submission" date="2014-02" db="EMBL/GenBank/DDBJ databases">
        <authorList>
            <person name="Genoscope - CEA"/>
        </authorList>
    </citation>
    <scope>NUCLEOTIDE SEQUENCE</scope>
    <source>
        <strain evidence="12">LS3</strain>
    </source>
</reference>
<dbReference type="InterPro" id="IPR044492">
    <property type="entry name" value="P_typ_ATPase_HD_dom"/>
</dbReference>
<keyword evidence="4" id="KW-0547">Nucleotide-binding</keyword>
<dbReference type="SMART" id="SM00831">
    <property type="entry name" value="Cation_ATPase_N"/>
    <property type="match status" value="1"/>
</dbReference>
<feature type="transmembrane region" description="Helical" evidence="10">
    <location>
        <begin position="862"/>
        <end position="883"/>
    </location>
</feature>
<dbReference type="Gene3D" id="1.20.1110.10">
    <property type="entry name" value="Calcium-transporting ATPase, transmembrane domain"/>
    <property type="match status" value="1"/>
</dbReference>
<feature type="transmembrane region" description="Helical" evidence="10">
    <location>
        <begin position="1064"/>
        <end position="1082"/>
    </location>
</feature>
<dbReference type="PhylomeDB" id="A0A060TCF0"/>
<feature type="transmembrane region" description="Helical" evidence="10">
    <location>
        <begin position="995"/>
        <end position="1012"/>
    </location>
</feature>
<organism evidence="12">
    <name type="scientific">Blastobotrys adeninivorans</name>
    <name type="common">Yeast</name>
    <name type="synonym">Arxula adeninivorans</name>
    <dbReference type="NCBI Taxonomy" id="409370"/>
    <lineage>
        <taxon>Eukaryota</taxon>
        <taxon>Fungi</taxon>
        <taxon>Dikarya</taxon>
        <taxon>Ascomycota</taxon>
        <taxon>Saccharomycotina</taxon>
        <taxon>Dipodascomycetes</taxon>
        <taxon>Dipodascales</taxon>
        <taxon>Trichomonascaceae</taxon>
        <taxon>Blastobotrys</taxon>
    </lineage>
</organism>
<dbReference type="GO" id="GO:0036376">
    <property type="term" value="P:sodium ion export across plasma membrane"/>
    <property type="evidence" value="ECO:0007669"/>
    <property type="project" value="TreeGrafter"/>
</dbReference>
<dbReference type="InterPro" id="IPR018303">
    <property type="entry name" value="ATPase_P-typ_P_site"/>
</dbReference>
<keyword evidence="5" id="KW-0067">ATP-binding</keyword>
<evidence type="ECO:0000256" key="7">
    <source>
        <dbReference type="ARBA" id="ARBA00022989"/>
    </source>
</evidence>
<dbReference type="NCBIfam" id="TIGR01494">
    <property type="entry name" value="ATPase_P-type"/>
    <property type="match status" value="2"/>
</dbReference>
<dbReference type="GO" id="GO:1902600">
    <property type="term" value="P:proton transmembrane transport"/>
    <property type="evidence" value="ECO:0007669"/>
    <property type="project" value="TreeGrafter"/>
</dbReference>
<dbReference type="InterPro" id="IPR036412">
    <property type="entry name" value="HAD-like_sf"/>
</dbReference>
<feature type="transmembrane region" description="Helical" evidence="10">
    <location>
        <begin position="932"/>
        <end position="960"/>
    </location>
</feature>
<dbReference type="Gene3D" id="3.40.1110.10">
    <property type="entry name" value="Calcium-transporting ATPase, cytoplasmic domain N"/>
    <property type="match status" value="1"/>
</dbReference>
<dbReference type="AlphaFoldDB" id="A0A060TCF0"/>
<dbReference type="InterPro" id="IPR023299">
    <property type="entry name" value="ATPase_P-typ_cyto_dom_N"/>
</dbReference>
<dbReference type="EMBL" id="HG937694">
    <property type="protein sequence ID" value="CDP38484.1"/>
    <property type="molecule type" value="Genomic_DNA"/>
</dbReference>
<dbReference type="InterPro" id="IPR001757">
    <property type="entry name" value="P_typ_ATPase"/>
</dbReference>
<comment type="subcellular location">
    <subcellularLocation>
        <location evidence="1">Cell membrane</location>
        <topology evidence="1">Multi-pass membrane protein</topology>
    </subcellularLocation>
</comment>
<dbReference type="InterPro" id="IPR004014">
    <property type="entry name" value="ATPase_P-typ_cation-transptr_N"/>
</dbReference>
<feature type="transmembrane region" description="Helical" evidence="10">
    <location>
        <begin position="181"/>
        <end position="200"/>
    </location>
</feature>
<evidence type="ECO:0000256" key="5">
    <source>
        <dbReference type="ARBA" id="ARBA00022840"/>
    </source>
</evidence>
<keyword evidence="6" id="KW-1278">Translocase</keyword>
<dbReference type="Pfam" id="PF00122">
    <property type="entry name" value="E1-E2_ATPase"/>
    <property type="match status" value="1"/>
</dbReference>
<dbReference type="PANTHER" id="PTHR43294:SF21">
    <property type="entry name" value="CATION TRANSPORTING ATPASE"/>
    <property type="match status" value="1"/>
</dbReference>
<evidence type="ECO:0000256" key="2">
    <source>
        <dbReference type="ARBA" id="ARBA00022475"/>
    </source>
</evidence>
<dbReference type="Gene3D" id="3.40.50.1000">
    <property type="entry name" value="HAD superfamily/HAD-like"/>
    <property type="match status" value="1"/>
</dbReference>
<proteinExistence type="predicted"/>
<dbReference type="SFLD" id="SFLDG00002">
    <property type="entry name" value="C1.7:_P-type_atpase_like"/>
    <property type="match status" value="1"/>
</dbReference>
<dbReference type="InterPro" id="IPR050510">
    <property type="entry name" value="Cation_transp_ATPase_P-type"/>
</dbReference>
<dbReference type="SFLD" id="SFLDS00003">
    <property type="entry name" value="Haloacid_Dehalogenase"/>
    <property type="match status" value="1"/>
</dbReference>
<keyword evidence="3 10" id="KW-0812">Transmembrane</keyword>
<dbReference type="Pfam" id="PF08282">
    <property type="entry name" value="Hydrolase_3"/>
    <property type="match status" value="1"/>
</dbReference>
<feature type="transmembrane region" description="Helical" evidence="10">
    <location>
        <begin position="342"/>
        <end position="369"/>
    </location>
</feature>
<dbReference type="Pfam" id="PF00689">
    <property type="entry name" value="Cation_ATPase_C"/>
    <property type="match status" value="1"/>
</dbReference>
<dbReference type="Pfam" id="PF00690">
    <property type="entry name" value="Cation_ATPase_N"/>
    <property type="match status" value="1"/>
</dbReference>
<dbReference type="InterPro" id="IPR023214">
    <property type="entry name" value="HAD_sf"/>
</dbReference>
<dbReference type="GO" id="GO:0016887">
    <property type="term" value="F:ATP hydrolysis activity"/>
    <property type="evidence" value="ECO:0007669"/>
    <property type="project" value="InterPro"/>
</dbReference>
<keyword evidence="7 10" id="KW-1133">Transmembrane helix</keyword>
<dbReference type="Gene3D" id="2.70.150.10">
    <property type="entry name" value="Calcium-transporting ATPase, cytoplasmic transduction domain A"/>
    <property type="match status" value="1"/>
</dbReference>
<dbReference type="InterPro" id="IPR006068">
    <property type="entry name" value="ATPase_P-typ_cation-transptr_C"/>
</dbReference>
<feature type="transmembrane region" description="Helical" evidence="10">
    <location>
        <begin position="889"/>
        <end position="911"/>
    </location>
</feature>
<dbReference type="InterPro" id="IPR023298">
    <property type="entry name" value="ATPase_P-typ_TM_dom_sf"/>
</dbReference>
<dbReference type="SUPFAM" id="SSF56784">
    <property type="entry name" value="HAD-like"/>
    <property type="match status" value="1"/>
</dbReference>
<evidence type="ECO:0000256" key="4">
    <source>
        <dbReference type="ARBA" id="ARBA00022741"/>
    </source>
</evidence>
<evidence type="ECO:0000256" key="1">
    <source>
        <dbReference type="ARBA" id="ARBA00004651"/>
    </source>
</evidence>
<evidence type="ECO:0000256" key="9">
    <source>
        <dbReference type="SAM" id="MobiDB-lite"/>
    </source>
</evidence>
<dbReference type="FunFam" id="3.40.50.1000:FF:000001">
    <property type="entry name" value="Phospholipid-transporting ATPase IC"/>
    <property type="match status" value="1"/>
</dbReference>
<feature type="transmembrane region" description="Helical" evidence="10">
    <location>
        <begin position="1033"/>
        <end position="1052"/>
    </location>
</feature>
<gene>
    <name evidence="12" type="ORF">GNLVRS02_ARAD1D35706g</name>
</gene>
<dbReference type="InterPro" id="IPR059000">
    <property type="entry name" value="ATPase_P-type_domA"/>
</dbReference>
<accession>A0A060TCF0</accession>
<feature type="compositionally biased region" description="Basic residues" evidence="9">
    <location>
        <begin position="29"/>
        <end position="41"/>
    </location>
</feature>
<dbReference type="InterPro" id="IPR008250">
    <property type="entry name" value="ATPase_P-typ_transduc_dom_A_sf"/>
</dbReference>
<dbReference type="SUPFAM" id="SSF81660">
    <property type="entry name" value="Metal cation-transporting ATPase, ATP-binding domain N"/>
    <property type="match status" value="1"/>
</dbReference>
<feature type="region of interest" description="Disordered" evidence="9">
    <location>
        <begin position="1"/>
        <end position="45"/>
    </location>
</feature>
<protein>
    <submittedName>
        <fullName evidence="12">ARAD1D35706p</fullName>
    </submittedName>
</protein>
<evidence type="ECO:0000256" key="8">
    <source>
        <dbReference type="ARBA" id="ARBA00023136"/>
    </source>
</evidence>
<feature type="transmembrane region" description="Helical" evidence="10">
    <location>
        <begin position="146"/>
        <end position="169"/>
    </location>
</feature>
<dbReference type="SFLD" id="SFLDF00027">
    <property type="entry name" value="p-type_atpase"/>
    <property type="match status" value="1"/>
</dbReference>
<dbReference type="Pfam" id="PF13246">
    <property type="entry name" value="Cation_ATPase"/>
    <property type="match status" value="1"/>
</dbReference>
<keyword evidence="8 10" id="KW-0472">Membrane</keyword>
<evidence type="ECO:0000256" key="10">
    <source>
        <dbReference type="SAM" id="Phobius"/>
    </source>
</evidence>
<keyword evidence="2" id="KW-1003">Cell membrane</keyword>
<evidence type="ECO:0000259" key="11">
    <source>
        <dbReference type="SMART" id="SM00831"/>
    </source>
</evidence>